<dbReference type="AlphaFoldDB" id="A0A1L8TNA9"/>
<accession>A0A1L8TNA9</accession>
<evidence type="ECO:0000259" key="3">
    <source>
        <dbReference type="PROSITE" id="PS50977"/>
    </source>
</evidence>
<dbReference type="Pfam" id="PF00440">
    <property type="entry name" value="TetR_N"/>
    <property type="match status" value="1"/>
</dbReference>
<dbReference type="GO" id="GO:0003677">
    <property type="term" value="F:DNA binding"/>
    <property type="evidence" value="ECO:0007669"/>
    <property type="project" value="UniProtKB-UniRule"/>
</dbReference>
<dbReference type="STRING" id="249189.RV04_GL001947"/>
<gene>
    <name evidence="4" type="ORF">RV04_GL001947</name>
</gene>
<reference evidence="4 5" key="1">
    <citation type="submission" date="2014-12" db="EMBL/GenBank/DDBJ databases">
        <title>Draft genome sequences of 29 type strains of Enterococci.</title>
        <authorList>
            <person name="Zhong Z."/>
            <person name="Sun Z."/>
            <person name="Liu W."/>
            <person name="Zhang W."/>
            <person name="Zhang H."/>
        </authorList>
    </citation>
    <scope>NUCLEOTIDE SEQUENCE [LARGE SCALE GENOMIC DNA]</scope>
    <source>
        <strain evidence="4 5">DSM 17122</strain>
    </source>
</reference>
<keyword evidence="1 2" id="KW-0238">DNA-binding</keyword>
<dbReference type="EMBL" id="JXKQ01000005">
    <property type="protein sequence ID" value="OJG45658.1"/>
    <property type="molecule type" value="Genomic_DNA"/>
</dbReference>
<dbReference type="Pfam" id="PF14278">
    <property type="entry name" value="TetR_C_8"/>
    <property type="match status" value="1"/>
</dbReference>
<evidence type="ECO:0000313" key="4">
    <source>
        <dbReference type="EMBL" id="OJG45658.1"/>
    </source>
</evidence>
<comment type="caution">
    <text evidence="4">The sequence shown here is derived from an EMBL/GenBank/DDBJ whole genome shotgun (WGS) entry which is preliminary data.</text>
</comment>
<dbReference type="InterPro" id="IPR009057">
    <property type="entry name" value="Homeodomain-like_sf"/>
</dbReference>
<protein>
    <submittedName>
        <fullName evidence="4">TetR family transcriptional regulator</fullName>
    </submittedName>
</protein>
<dbReference type="PANTHER" id="PTHR43479">
    <property type="entry name" value="ACREF/ENVCD OPERON REPRESSOR-RELATED"/>
    <property type="match status" value="1"/>
</dbReference>
<evidence type="ECO:0000256" key="2">
    <source>
        <dbReference type="PROSITE-ProRule" id="PRU00335"/>
    </source>
</evidence>
<feature type="DNA-binding region" description="H-T-H motif" evidence="2">
    <location>
        <begin position="32"/>
        <end position="51"/>
    </location>
</feature>
<sequence length="192" mass="22235">MSLDKRQVKSQQRLMRALADLLTSGKKLDQVSIKAIVNQAQVARSTFYRNFDSKDDFLDWVISEIETGILEAVQMEHGEIVEEPFKNYFRYLYQQREFIKAFVSYLNWPFLTEKMFLTATNLYEKELRGKQTIISATDLANYIVGAHVQVSRAWLMTADPRSPEKMATVLTTLTRDNLLKGFGIERLISLPK</sequence>
<feature type="domain" description="HTH tetR-type" evidence="3">
    <location>
        <begin position="8"/>
        <end position="69"/>
    </location>
</feature>
<proteinExistence type="predicted"/>
<keyword evidence="5" id="KW-1185">Reference proteome</keyword>
<dbReference type="PANTHER" id="PTHR43479:SF7">
    <property type="entry name" value="TETR-FAMILY TRANSCRIPTIONAL REGULATOR"/>
    <property type="match status" value="1"/>
</dbReference>
<dbReference type="SUPFAM" id="SSF46689">
    <property type="entry name" value="Homeodomain-like"/>
    <property type="match status" value="1"/>
</dbReference>
<dbReference type="Gene3D" id="1.10.357.10">
    <property type="entry name" value="Tetracycline Repressor, domain 2"/>
    <property type="match status" value="1"/>
</dbReference>
<evidence type="ECO:0000313" key="5">
    <source>
        <dbReference type="Proteomes" id="UP000182077"/>
    </source>
</evidence>
<dbReference type="Proteomes" id="UP000182077">
    <property type="component" value="Unassembled WGS sequence"/>
</dbReference>
<dbReference type="PROSITE" id="PS50977">
    <property type="entry name" value="HTH_TETR_2"/>
    <property type="match status" value="1"/>
</dbReference>
<evidence type="ECO:0000256" key="1">
    <source>
        <dbReference type="ARBA" id="ARBA00023125"/>
    </source>
</evidence>
<organism evidence="4 5">
    <name type="scientific">Enterococcus hermanniensis</name>
    <dbReference type="NCBI Taxonomy" id="249189"/>
    <lineage>
        <taxon>Bacteria</taxon>
        <taxon>Bacillati</taxon>
        <taxon>Bacillota</taxon>
        <taxon>Bacilli</taxon>
        <taxon>Lactobacillales</taxon>
        <taxon>Enterococcaceae</taxon>
        <taxon>Enterococcus</taxon>
    </lineage>
</organism>
<name>A0A1L8TNA9_9ENTE</name>
<dbReference type="InterPro" id="IPR050624">
    <property type="entry name" value="HTH-type_Tx_Regulator"/>
</dbReference>
<dbReference type="InterPro" id="IPR039532">
    <property type="entry name" value="TetR_C_Firmicutes"/>
</dbReference>
<dbReference type="InterPro" id="IPR001647">
    <property type="entry name" value="HTH_TetR"/>
</dbReference>